<dbReference type="PROSITE" id="PS50110">
    <property type="entry name" value="RESPONSE_REGULATORY"/>
    <property type="match status" value="1"/>
</dbReference>
<dbReference type="STRING" id="946333.A4W93_01540"/>
<dbReference type="InterPro" id="IPR001789">
    <property type="entry name" value="Sig_transdc_resp-reg_receiver"/>
</dbReference>
<evidence type="ECO:0000313" key="2">
    <source>
        <dbReference type="EMBL" id="ARN18706.1"/>
    </source>
</evidence>
<dbReference type="Pfam" id="PF00072">
    <property type="entry name" value="Response_reg"/>
    <property type="match status" value="1"/>
</dbReference>
<accession>A0A1W6L3H1</accession>
<proteinExistence type="predicted"/>
<dbReference type="PANTHER" id="PTHR44591">
    <property type="entry name" value="STRESS RESPONSE REGULATOR PROTEIN 1"/>
    <property type="match status" value="1"/>
</dbReference>
<dbReference type="GO" id="GO:0000160">
    <property type="term" value="P:phosphorelay signal transduction system"/>
    <property type="evidence" value="ECO:0007669"/>
    <property type="project" value="InterPro"/>
</dbReference>
<dbReference type="AlphaFoldDB" id="A0A1W6L3H1"/>
<dbReference type="RefSeq" id="WP_085748943.1">
    <property type="nucleotide sequence ID" value="NZ_BSPR01000012.1"/>
</dbReference>
<dbReference type="SMART" id="SM00448">
    <property type="entry name" value="REC"/>
    <property type="match status" value="1"/>
</dbReference>
<dbReference type="InterPro" id="IPR050595">
    <property type="entry name" value="Bact_response_regulator"/>
</dbReference>
<name>A0A1W6L3H1_9BURK</name>
<keyword evidence="1" id="KW-0597">Phosphoprotein</keyword>
<organism evidence="2 3">
    <name type="scientific">Piscinibacter gummiphilus</name>
    <dbReference type="NCBI Taxonomy" id="946333"/>
    <lineage>
        <taxon>Bacteria</taxon>
        <taxon>Pseudomonadati</taxon>
        <taxon>Pseudomonadota</taxon>
        <taxon>Betaproteobacteria</taxon>
        <taxon>Burkholderiales</taxon>
        <taxon>Sphaerotilaceae</taxon>
        <taxon>Piscinibacter</taxon>
    </lineage>
</organism>
<keyword evidence="3" id="KW-1185">Reference proteome</keyword>
<dbReference type="EMBL" id="CP015118">
    <property type="protein sequence ID" value="ARN18706.1"/>
    <property type="molecule type" value="Genomic_DNA"/>
</dbReference>
<dbReference type="SUPFAM" id="SSF52172">
    <property type="entry name" value="CheY-like"/>
    <property type="match status" value="1"/>
</dbReference>
<dbReference type="KEGG" id="rgu:A4W93_01540"/>
<reference evidence="2 3" key="1">
    <citation type="submission" date="2016-04" db="EMBL/GenBank/DDBJ databases">
        <title>Complete genome sequence of natural rubber-degrading, novel Gram-negative bacterium, Rhizobacter gummiphilus strain NS21.</title>
        <authorList>
            <person name="Tabata M."/>
            <person name="Kasai D."/>
            <person name="Fukuda M."/>
        </authorList>
    </citation>
    <scope>NUCLEOTIDE SEQUENCE [LARGE SCALE GENOMIC DNA]</scope>
    <source>
        <strain evidence="2 3">NS21</strain>
    </source>
</reference>
<protein>
    <submittedName>
        <fullName evidence="2">Response regulator receiver protein</fullName>
    </submittedName>
</protein>
<dbReference type="Gene3D" id="3.40.50.2300">
    <property type="match status" value="1"/>
</dbReference>
<dbReference type="InterPro" id="IPR011006">
    <property type="entry name" value="CheY-like_superfamily"/>
</dbReference>
<dbReference type="PANTHER" id="PTHR44591:SF25">
    <property type="entry name" value="CHEMOTAXIS TWO-COMPONENT RESPONSE REGULATOR"/>
    <property type="match status" value="1"/>
</dbReference>
<dbReference type="OrthoDB" id="8964771at2"/>
<evidence type="ECO:0000313" key="3">
    <source>
        <dbReference type="Proteomes" id="UP000193427"/>
    </source>
</evidence>
<evidence type="ECO:0000256" key="1">
    <source>
        <dbReference type="ARBA" id="ARBA00022553"/>
    </source>
</evidence>
<gene>
    <name evidence="2" type="ORF">A4W93_01540</name>
</gene>
<dbReference type="Proteomes" id="UP000193427">
    <property type="component" value="Chromosome"/>
</dbReference>
<sequence length="130" mass="13903">MTTGSTVRALVTIVDDDPFVRTATSSLVRSFGWDARTFPSALDFLAADVAPLADCLVCDIGMEQLDGIGLLARLQENGQQVPTVFITALASEGVRQRALRQGALCVIEKPIDAAELEDWVRRALSAAARG</sequence>